<gene>
    <name evidence="2" type="ORF">NM948_08055</name>
    <name evidence="3" type="ORF">NQF69_10985</name>
</gene>
<dbReference type="Proteomes" id="UP001182304">
    <property type="component" value="Unassembled WGS sequence"/>
</dbReference>
<keyword evidence="1" id="KW-0812">Transmembrane</keyword>
<feature type="transmembrane region" description="Helical" evidence="1">
    <location>
        <begin position="12"/>
        <end position="35"/>
    </location>
</feature>
<sequence>MFSWKKVLFKGVIAVLSLFVFAVAVFFVGMALLTLDPKDRCLDYGGRYDDATKICEK</sequence>
<dbReference type="Proteomes" id="UP001145481">
    <property type="component" value="Unassembled WGS sequence"/>
</dbReference>
<name>A0A379B8A9_PASMD</name>
<organism evidence="2 4">
    <name type="scientific">Pasteurella multocida</name>
    <dbReference type="NCBI Taxonomy" id="747"/>
    <lineage>
        <taxon>Bacteria</taxon>
        <taxon>Pseudomonadati</taxon>
        <taxon>Pseudomonadota</taxon>
        <taxon>Gammaproteobacteria</taxon>
        <taxon>Pasteurellales</taxon>
        <taxon>Pasteurellaceae</taxon>
        <taxon>Pasteurella</taxon>
    </lineage>
</organism>
<reference evidence="3" key="2">
    <citation type="submission" date="2022-07" db="EMBL/GenBank/DDBJ databases">
        <title>Sequence of Pasteurella multocoda 17BRD-035.</title>
        <authorList>
            <person name="Roy Chowdhury P."/>
            <person name="Alhamami T."/>
            <person name="Trott D.J."/>
            <person name="Djordvevic S.P."/>
        </authorList>
    </citation>
    <scope>NUCLEOTIDE SEQUENCE</scope>
    <source>
        <strain evidence="3">17BRD-035</strain>
    </source>
</reference>
<evidence type="ECO:0000313" key="3">
    <source>
        <dbReference type="EMBL" id="MDT3453286.1"/>
    </source>
</evidence>
<dbReference type="AlphaFoldDB" id="A0A379B8A9"/>
<reference evidence="2" key="1">
    <citation type="submission" date="2022-07" db="EMBL/GenBank/DDBJ databases">
        <title>Genome-based characterization of novel serogroup A variants of Pasteurella multocida.</title>
        <authorList>
            <person name="Prajapati A."/>
            <person name="Yogisharadhya R."/>
            <person name="Mohanty N."/>
            <person name="Chanda M."/>
            <person name="Mendem S.K."/>
            <person name="Siddaramappa S."/>
            <person name="Shivachandra S.B."/>
        </authorList>
    </citation>
    <scope>NUCLEOTIDE SEQUENCE</scope>
    <source>
        <strain evidence="2">NIVEDIPm19</strain>
    </source>
</reference>
<keyword evidence="1" id="KW-1133">Transmembrane helix</keyword>
<evidence type="ECO:0000313" key="4">
    <source>
        <dbReference type="Proteomes" id="UP001145481"/>
    </source>
</evidence>
<accession>A0A379B8A9</accession>
<dbReference type="KEGG" id="pmul:DR93_869"/>
<proteinExistence type="predicted"/>
<evidence type="ECO:0000313" key="2">
    <source>
        <dbReference type="EMBL" id="MDA5623490.1"/>
    </source>
</evidence>
<keyword evidence="1" id="KW-0472">Membrane</keyword>
<comment type="caution">
    <text evidence="2">The sequence shown here is derived from an EMBL/GenBank/DDBJ whole genome shotgun (WGS) entry which is preliminary data.</text>
</comment>
<protein>
    <submittedName>
        <fullName evidence="2">Uncharacterized protein</fullName>
    </submittedName>
</protein>
<dbReference type="GeneID" id="77208224"/>
<evidence type="ECO:0000256" key="1">
    <source>
        <dbReference type="SAM" id="Phobius"/>
    </source>
</evidence>
<dbReference type="EMBL" id="JANIEN010000017">
    <property type="protein sequence ID" value="MDT3453286.1"/>
    <property type="molecule type" value="Genomic_DNA"/>
</dbReference>
<dbReference type="RefSeq" id="WP_005717449.1">
    <property type="nucleotide sequence ID" value="NZ_AP025519.1"/>
</dbReference>
<dbReference type="EMBL" id="JANJHC010000016">
    <property type="protein sequence ID" value="MDA5623490.1"/>
    <property type="molecule type" value="Genomic_DNA"/>
</dbReference>